<dbReference type="RefSeq" id="WP_007277845.1">
    <property type="nucleotide sequence ID" value="NZ_ABCK01000005.1"/>
</dbReference>
<dbReference type="GO" id="GO:0005524">
    <property type="term" value="F:ATP binding"/>
    <property type="evidence" value="ECO:0007669"/>
    <property type="project" value="UniProtKB-KW"/>
</dbReference>
<organism evidence="8 9">
    <name type="scientific">Lentisphaera araneosa HTCC2155</name>
    <dbReference type="NCBI Taxonomy" id="313628"/>
    <lineage>
        <taxon>Bacteria</taxon>
        <taxon>Pseudomonadati</taxon>
        <taxon>Lentisphaerota</taxon>
        <taxon>Lentisphaeria</taxon>
        <taxon>Lentisphaerales</taxon>
        <taxon>Lentisphaeraceae</taxon>
        <taxon>Lentisphaera</taxon>
    </lineage>
</organism>
<feature type="coiled-coil region" evidence="5">
    <location>
        <begin position="370"/>
        <end position="462"/>
    </location>
</feature>
<dbReference type="PANTHER" id="PTHR43289">
    <property type="entry name" value="MITOGEN-ACTIVATED PROTEIN KINASE KINASE KINASE 20-RELATED"/>
    <property type="match status" value="1"/>
</dbReference>
<dbReference type="Pfam" id="PF00069">
    <property type="entry name" value="Pkinase"/>
    <property type="match status" value="1"/>
</dbReference>
<dbReference type="InterPro" id="IPR011009">
    <property type="entry name" value="Kinase-like_dom_sf"/>
</dbReference>
<keyword evidence="4" id="KW-0067">ATP-binding</keyword>
<evidence type="ECO:0000256" key="3">
    <source>
        <dbReference type="ARBA" id="ARBA00022777"/>
    </source>
</evidence>
<evidence type="ECO:0000256" key="4">
    <source>
        <dbReference type="ARBA" id="ARBA00022840"/>
    </source>
</evidence>
<keyword evidence="6" id="KW-0812">Transmembrane</keyword>
<dbReference type="AlphaFoldDB" id="A6DIW9"/>
<protein>
    <submittedName>
        <fullName evidence="8">Pkn1</fullName>
    </submittedName>
</protein>
<dbReference type="eggNOG" id="COG0515">
    <property type="taxonomic scope" value="Bacteria"/>
</dbReference>
<proteinExistence type="predicted"/>
<dbReference type="PANTHER" id="PTHR43289:SF34">
    <property type="entry name" value="SERINE_THREONINE-PROTEIN KINASE YBDM-RELATED"/>
    <property type="match status" value="1"/>
</dbReference>
<keyword evidence="6" id="KW-1133">Transmembrane helix</keyword>
<keyword evidence="9" id="KW-1185">Reference proteome</keyword>
<dbReference type="InterPro" id="IPR008271">
    <property type="entry name" value="Ser/Thr_kinase_AS"/>
</dbReference>
<keyword evidence="1" id="KW-0808">Transferase</keyword>
<keyword evidence="6" id="KW-0472">Membrane</keyword>
<feature type="transmembrane region" description="Helical" evidence="6">
    <location>
        <begin position="346"/>
        <end position="364"/>
    </location>
</feature>
<dbReference type="CDD" id="cd14014">
    <property type="entry name" value="STKc_PknB_like"/>
    <property type="match status" value="1"/>
</dbReference>
<dbReference type="GO" id="GO:0004674">
    <property type="term" value="F:protein serine/threonine kinase activity"/>
    <property type="evidence" value="ECO:0007669"/>
    <property type="project" value="TreeGrafter"/>
</dbReference>
<evidence type="ECO:0000256" key="1">
    <source>
        <dbReference type="ARBA" id="ARBA00022679"/>
    </source>
</evidence>
<dbReference type="InterPro" id="IPR000719">
    <property type="entry name" value="Prot_kinase_dom"/>
</dbReference>
<name>A6DIW9_9BACT</name>
<evidence type="ECO:0000259" key="7">
    <source>
        <dbReference type="PROSITE" id="PS50011"/>
    </source>
</evidence>
<dbReference type="STRING" id="313628.LNTAR_10831"/>
<keyword evidence="3" id="KW-0418">Kinase</keyword>
<evidence type="ECO:0000256" key="6">
    <source>
        <dbReference type="SAM" id="Phobius"/>
    </source>
</evidence>
<dbReference type="PROSITE" id="PS50011">
    <property type="entry name" value="PROTEIN_KINASE_DOM"/>
    <property type="match status" value="1"/>
</dbReference>
<evidence type="ECO:0000256" key="5">
    <source>
        <dbReference type="SAM" id="Coils"/>
    </source>
</evidence>
<evidence type="ECO:0000313" key="8">
    <source>
        <dbReference type="EMBL" id="EDM28405.1"/>
    </source>
</evidence>
<dbReference type="PROSITE" id="PS00108">
    <property type="entry name" value="PROTEIN_KINASE_ST"/>
    <property type="match status" value="1"/>
</dbReference>
<dbReference type="SMART" id="SM00220">
    <property type="entry name" value="S_TKc"/>
    <property type="match status" value="1"/>
</dbReference>
<comment type="caution">
    <text evidence="8">The sequence shown here is derived from an EMBL/GenBank/DDBJ whole genome shotgun (WGS) entry which is preliminary data.</text>
</comment>
<keyword evidence="2" id="KW-0547">Nucleotide-binding</keyword>
<gene>
    <name evidence="8" type="ORF">LNTAR_10831</name>
</gene>
<dbReference type="Proteomes" id="UP000004947">
    <property type="component" value="Unassembled WGS sequence"/>
</dbReference>
<dbReference type="OrthoDB" id="9813021at2"/>
<dbReference type="Gene3D" id="1.10.510.10">
    <property type="entry name" value="Transferase(Phosphotransferase) domain 1"/>
    <property type="match status" value="1"/>
</dbReference>
<keyword evidence="5" id="KW-0175">Coiled coil</keyword>
<evidence type="ECO:0000256" key="2">
    <source>
        <dbReference type="ARBA" id="ARBA00022741"/>
    </source>
</evidence>
<dbReference type="Gene3D" id="3.30.200.20">
    <property type="entry name" value="Phosphorylase Kinase, domain 1"/>
    <property type="match status" value="1"/>
</dbReference>
<feature type="domain" description="Protein kinase" evidence="7">
    <location>
        <begin position="50"/>
        <end position="325"/>
    </location>
</feature>
<dbReference type="SUPFAM" id="SSF56112">
    <property type="entry name" value="Protein kinase-like (PK-like)"/>
    <property type="match status" value="1"/>
</dbReference>
<evidence type="ECO:0000313" key="9">
    <source>
        <dbReference type="Proteomes" id="UP000004947"/>
    </source>
</evidence>
<sequence>MNPSEDQQDEEFFTHIDESLCEFFDAELNEEELESAYPIQNEIKKLSDFYEILGPVDQGGMKKIYRARDLKAGRIVALAKLKRDAKAETIEQFLREARLTASLQHPNIITIYDVGLDETKSPFFTMELLEGQTLKKYLDSSSKKNFDLSIFLKICDAISYAHSHSVLHLDLKPENIYIGSFGQVTVCDWGIARILNQDEEAEIDPQRDPNIINHMTLQGQIKGTPGYMAPEQAHAYENKDQRTDIYALGGILYFMLTQEAPIQGKEFTTLLEKTKSAEIQPINPKTPTPRALKAILKKCLNLNPQERYKTVNDLKLDIVKFQEGFATIAEDAGIWVHIQLLCRRQYKVLLIIISILLLIGFIASQSLQRIKQERNLALNAEQVALKAEQEALEERQKAELNLKELKEAHRQNQVLTDDILELTHEIANSDDLSGAKRKIALLEEALKKETKEKKRKKILRKKALLHFVLQEFHAASDIFTQINTENSLNRFIEVSNWAKELKTDDKALSDSQLAEIFLQFNHNQFELTKAMYYKHIQFRSTSNKDIAGSVELAKIMIYYNNKVWDKTKINAHKDFLIDGTLSLRKLPVSRFLIEPYRLNILEQLEFDTLDISYTSFFEFIQIKDIPFKTLNLSACRLNEINDMRIGILKSTGVEKIIYQEKYFKDFEIDLLSKHFHLIEEKQFSFQ</sequence>
<reference evidence="8 9" key="1">
    <citation type="journal article" date="2010" name="J. Bacteriol.">
        <title>Genome sequence of Lentisphaera araneosa HTCC2155T, the type species of the order Lentisphaerales in the phylum Lentisphaerae.</title>
        <authorList>
            <person name="Thrash J.C."/>
            <person name="Cho J.C."/>
            <person name="Vergin K.L."/>
            <person name="Morris R.M."/>
            <person name="Giovannoni S.J."/>
        </authorList>
    </citation>
    <scope>NUCLEOTIDE SEQUENCE [LARGE SCALE GENOMIC DNA]</scope>
    <source>
        <strain evidence="8 9">HTCC2155</strain>
    </source>
</reference>
<accession>A6DIW9</accession>
<dbReference type="EMBL" id="ABCK01000005">
    <property type="protein sequence ID" value="EDM28405.1"/>
    <property type="molecule type" value="Genomic_DNA"/>
</dbReference>